<accession>A0A2H4TMW4</accession>
<organism evidence="1 2">
    <name type="scientific">Escherichia coli</name>
    <dbReference type="NCBI Taxonomy" id="562"/>
    <lineage>
        <taxon>Bacteria</taxon>
        <taxon>Pseudomonadati</taxon>
        <taxon>Pseudomonadota</taxon>
        <taxon>Gammaproteobacteria</taxon>
        <taxon>Enterobacterales</taxon>
        <taxon>Enterobacteriaceae</taxon>
        <taxon>Escherichia</taxon>
    </lineage>
</organism>
<name>A0A2H4TMW4_ECOLX</name>
<protein>
    <submittedName>
        <fullName evidence="1">Uncharacterized protein</fullName>
    </submittedName>
</protein>
<dbReference type="Proteomes" id="UP000236551">
    <property type="component" value="Chromosome"/>
</dbReference>
<gene>
    <name evidence="1" type="ORF">CV83915_00513</name>
</gene>
<evidence type="ECO:0000313" key="1">
    <source>
        <dbReference type="EMBL" id="ATZ30886.1"/>
    </source>
</evidence>
<dbReference type="AlphaFoldDB" id="A0A2H4TMW4"/>
<dbReference type="EMBL" id="CP024978">
    <property type="protein sequence ID" value="ATZ30886.1"/>
    <property type="molecule type" value="Genomic_DNA"/>
</dbReference>
<sequence>MRLLAALNGLNSIAMIATLRFIASIFAPQLFLQRELYPSPMVINGINSDPFCVYSADNARVKAFKLMAEF</sequence>
<reference evidence="1 2" key="1">
    <citation type="submission" date="2017-11" db="EMBL/GenBank/DDBJ databases">
        <title>Escherichia coli CV839-15 Genome sequencing and assembly.</title>
        <authorList>
            <person name="Li Z."/>
            <person name="Song N."/>
            <person name="Li W."/>
            <person name="Philip H.R."/>
            <person name="Bu Z."/>
            <person name="Siguo L."/>
        </authorList>
    </citation>
    <scope>NUCLEOTIDE SEQUENCE [LARGE SCALE GENOMIC DNA]</scope>
    <source>
        <strain evidence="1 2">CV839-15</strain>
    </source>
</reference>
<evidence type="ECO:0000313" key="2">
    <source>
        <dbReference type="Proteomes" id="UP000236551"/>
    </source>
</evidence>
<proteinExistence type="predicted"/>